<comment type="caution">
    <text evidence="3">The sequence shown here is derived from an EMBL/GenBank/DDBJ whole genome shotgun (WGS) entry which is preliminary data.</text>
</comment>
<evidence type="ECO:0000313" key="3">
    <source>
        <dbReference type="EMBL" id="MEH2553525.1"/>
    </source>
</evidence>
<reference evidence="3 4" key="1">
    <citation type="submission" date="2024-02" db="EMBL/GenBank/DDBJ databases">
        <title>Adaptive strategies in a cosmopolitan and abundant soil bacterium.</title>
        <authorList>
            <person name="Carini P."/>
        </authorList>
    </citation>
    <scope>NUCLEOTIDE SEQUENCE [LARGE SCALE GENOMIC DNA]</scope>
    <source>
        <strain evidence="3 4">AZCC 1608</strain>
    </source>
</reference>
<sequence length="1217" mass="126818">MQTTLLGLAIAFIIALIAALVGPYFIDWNQFRPQFEAEATRIVGAPVRVGGKLDARLLPAPSLQLRSVVVGGANDLGKVRADKLDVEFSLGSLMRGEVRATELTINGMSVDLGLDAKGRIDWPATTGTVNLGSLAIDRLNLTGRIALHDAASRSTLELNDIAFSGDVRSLAGSVRGDGNFMLSGTRYPFRVSSGQGPDGNGTRIHLNIDPGQRLLLADLDGVLNFDSRSPRFEGAITLAAPPGQKGKGNDPPWRIAGKVKADYSAARLDQIEVTYGAEERALKLSGNGDIRFGVAPLLRAALSARQLDADRFVAKDNVKDNATEPVRALPALRALTSVIPHLPIPAQVELASEQVMLGGRPLQDIAAELHGDDKFWHLRRLEFRAPGATRVSLSEASATVAAPDRFKAALSVESSDPEALLTWLQGRGEIAYRSQKPLRLRGDVTVAPEGFAIDAMKADIEGGTVEGRVVVSHRQAIHGSRVDAELKAERLDLDAATAFARSLAGPQGEWPDEGKLSLDIGRATSAGQELSPLLARLAYSPAKISLEQLKIGQLESVTLDGAGNFDRVSATGWFALNSSAASLSRLTSLIVPFSPALAARLNAMAPGTGPARLKLALDLTRIAGQSDRVQARATADLDSALLKGVTTITARPTVAAIQGIDLTALRQSDVGIESKLSSEQGRALLVLLGLDRAVAAGDGPAQFEGSATGTWGGPLRLKAKISGTGLEAEAEGSAEPWAQEANGSLSLKIRRADFGPLLDLKPADTLAQNIGLSSRVQLTGNRLTFDDLDSSLGGSRLRGSLAVTLGEEKEIEGEIGAEQLALAPAFALALGAAGHDAAEPLSTGLAKGWRGRIAFQALRGLLPGGSELQPVSGVVKSDGQSLTFDAIKGKIGGGEVTASVDAKPGANGIALNASVQFSGIDGTALRYRNLAMPAGRASMQMTLTSQGRSASALAGALSGSGTLTLEAARISGLDPRAFEVAVRANDSGQAKDDVRLKQIVEAALPAGALAVPSAQIPFTVRDGRLRVGATTLDGNGVRATVSGGYDIAADQADIRAALSLTMTTGRPEIQLLAVGTPDALSRSVDVAPLASWLAVRAIDHETRRLDAIERGEPPPPAPAPIVLPPVDGQLPIPEATLPPALVTPKGRDPRRPPAKKATAPRPPVVNAPPAPVAGQPQVAPLPPPIDVRPAPGAAKPRPPRPPLALTPQVANPPPRSN</sequence>
<accession>A0ABU8B4R4</accession>
<dbReference type="PANTHER" id="PTHR30441:SF4">
    <property type="entry name" value="PROTEIN ASMA"/>
    <property type="match status" value="1"/>
</dbReference>
<dbReference type="InterPro" id="IPR007844">
    <property type="entry name" value="AsmA"/>
</dbReference>
<protein>
    <submittedName>
        <fullName evidence="3">Uncharacterized protein involved in outer membrane biogenesis</fullName>
    </submittedName>
</protein>
<dbReference type="Pfam" id="PF05170">
    <property type="entry name" value="AsmA"/>
    <property type="match status" value="1"/>
</dbReference>
<keyword evidence="4" id="KW-1185">Reference proteome</keyword>
<organism evidence="3 4">
    <name type="scientific">Bradyrhizobium algeriense</name>
    <dbReference type="NCBI Taxonomy" id="634784"/>
    <lineage>
        <taxon>Bacteria</taxon>
        <taxon>Pseudomonadati</taxon>
        <taxon>Pseudomonadota</taxon>
        <taxon>Alphaproteobacteria</taxon>
        <taxon>Hyphomicrobiales</taxon>
        <taxon>Nitrobacteraceae</taxon>
        <taxon>Bradyrhizobium</taxon>
    </lineage>
</organism>
<dbReference type="PIRSF" id="PIRSF034039">
    <property type="entry name" value="UCP034039"/>
    <property type="match status" value="1"/>
</dbReference>
<dbReference type="EMBL" id="JAZHRV010000001">
    <property type="protein sequence ID" value="MEH2553525.1"/>
    <property type="molecule type" value="Genomic_DNA"/>
</dbReference>
<feature type="region of interest" description="Disordered" evidence="1">
    <location>
        <begin position="1108"/>
        <end position="1217"/>
    </location>
</feature>
<name>A0ABU8B4R4_9BRAD</name>
<proteinExistence type="predicted"/>
<evidence type="ECO:0000259" key="2">
    <source>
        <dbReference type="Pfam" id="PF05170"/>
    </source>
</evidence>
<feature type="compositionally biased region" description="Pro residues" evidence="1">
    <location>
        <begin position="1199"/>
        <end position="1217"/>
    </location>
</feature>
<dbReference type="RefSeq" id="WP_334478016.1">
    <property type="nucleotide sequence ID" value="NZ_JAZHRV010000001.1"/>
</dbReference>
<evidence type="ECO:0000313" key="4">
    <source>
        <dbReference type="Proteomes" id="UP001364224"/>
    </source>
</evidence>
<dbReference type="InterPro" id="IPR052894">
    <property type="entry name" value="AsmA-related"/>
</dbReference>
<dbReference type="Proteomes" id="UP001364224">
    <property type="component" value="Unassembled WGS sequence"/>
</dbReference>
<gene>
    <name evidence="3" type="ORF">V1286_001054</name>
</gene>
<dbReference type="PANTHER" id="PTHR30441">
    <property type="entry name" value="DUF748 DOMAIN-CONTAINING PROTEIN"/>
    <property type="match status" value="1"/>
</dbReference>
<feature type="compositionally biased region" description="Pro residues" evidence="1">
    <location>
        <begin position="1113"/>
        <end position="1123"/>
    </location>
</feature>
<feature type="compositionally biased region" description="Pro residues" evidence="1">
    <location>
        <begin position="1160"/>
        <end position="1171"/>
    </location>
</feature>
<feature type="domain" description="AsmA" evidence="2">
    <location>
        <begin position="10"/>
        <end position="126"/>
    </location>
</feature>
<dbReference type="InterPro" id="IPR017023">
    <property type="entry name" value="UCP034039"/>
</dbReference>
<evidence type="ECO:0000256" key="1">
    <source>
        <dbReference type="SAM" id="MobiDB-lite"/>
    </source>
</evidence>